<dbReference type="InterPro" id="IPR035901">
    <property type="entry name" value="GIY-YIG_endonuc_sf"/>
</dbReference>
<evidence type="ECO:0000259" key="1">
    <source>
        <dbReference type="PROSITE" id="PS50164"/>
    </source>
</evidence>
<accession>A0A6C0AV86</accession>
<dbReference type="InterPro" id="IPR000305">
    <property type="entry name" value="GIY-YIG_endonuc"/>
</dbReference>
<organism evidence="2">
    <name type="scientific">viral metagenome</name>
    <dbReference type="NCBI Taxonomy" id="1070528"/>
    <lineage>
        <taxon>unclassified sequences</taxon>
        <taxon>metagenomes</taxon>
        <taxon>organismal metagenomes</taxon>
    </lineage>
</organism>
<dbReference type="Gene3D" id="3.40.1440.10">
    <property type="entry name" value="GIY-YIG endonuclease"/>
    <property type="match status" value="1"/>
</dbReference>
<sequence>MGFVYMLTSPSKKRYIGITTRNCVEYRWKEHFKDSKKDRGGCPMIKRAIQKYGFDKIEKQILLEIDNEFLNEYEQKFIKQYNTLSPNGYNCTSGGDGGKLLCEETKDKIGKTAKQNCLNIAKGSIQPNKKGHFHLRYGRSKKTIGTYQTRELAEKAFIIWKETGTVSEEGRVKRGNGYVCKNGKRFSAEKNHKHLGTFDSREEAQKAIDDYVKSL</sequence>
<name>A0A6C0AV86_9ZZZZ</name>
<protein>
    <recommendedName>
        <fullName evidence="1">GIY-YIG domain-containing protein</fullName>
    </recommendedName>
</protein>
<evidence type="ECO:0000313" key="2">
    <source>
        <dbReference type="EMBL" id="QHS83857.1"/>
    </source>
</evidence>
<dbReference type="EMBL" id="MN738768">
    <property type="protein sequence ID" value="QHS83857.1"/>
    <property type="molecule type" value="Genomic_DNA"/>
</dbReference>
<dbReference type="SMART" id="SM00465">
    <property type="entry name" value="GIYc"/>
    <property type="match status" value="1"/>
</dbReference>
<feature type="domain" description="GIY-YIG" evidence="1">
    <location>
        <begin position="1"/>
        <end position="91"/>
    </location>
</feature>
<dbReference type="AlphaFoldDB" id="A0A6C0AV86"/>
<dbReference type="CDD" id="cd10443">
    <property type="entry name" value="GIY-YIG_HE_Tlr8p_PBC-V_like"/>
    <property type="match status" value="1"/>
</dbReference>
<dbReference type="SUPFAM" id="SSF82771">
    <property type="entry name" value="GIY-YIG endonuclease"/>
    <property type="match status" value="1"/>
</dbReference>
<dbReference type="PROSITE" id="PS50164">
    <property type="entry name" value="GIY_YIG"/>
    <property type="match status" value="1"/>
</dbReference>
<reference evidence="2" key="1">
    <citation type="journal article" date="2020" name="Nature">
        <title>Giant virus diversity and host interactions through global metagenomics.</title>
        <authorList>
            <person name="Schulz F."/>
            <person name="Roux S."/>
            <person name="Paez-Espino D."/>
            <person name="Jungbluth S."/>
            <person name="Walsh D.A."/>
            <person name="Denef V.J."/>
            <person name="McMahon K.D."/>
            <person name="Konstantinidis K.T."/>
            <person name="Eloe-Fadrosh E.A."/>
            <person name="Kyrpides N.C."/>
            <person name="Woyke T."/>
        </authorList>
    </citation>
    <scope>NUCLEOTIDE SEQUENCE</scope>
    <source>
        <strain evidence="2">GVMAG-S-ERX555961-36</strain>
    </source>
</reference>
<proteinExistence type="predicted"/>